<proteinExistence type="predicted"/>
<evidence type="ECO:0000259" key="7">
    <source>
        <dbReference type="SMART" id="SM00220"/>
    </source>
</evidence>
<accession>A0ABY8UMV2</accession>
<feature type="compositionally biased region" description="Pro residues" evidence="6">
    <location>
        <begin position="1056"/>
        <end position="1065"/>
    </location>
</feature>
<dbReference type="Pfam" id="PF00069">
    <property type="entry name" value="Pkinase"/>
    <property type="match status" value="1"/>
</dbReference>
<gene>
    <name evidence="8" type="ORF">OEZ85_004639</name>
</gene>
<keyword evidence="4" id="KW-0418">Kinase</keyword>
<evidence type="ECO:0000256" key="3">
    <source>
        <dbReference type="ARBA" id="ARBA00022741"/>
    </source>
</evidence>
<dbReference type="PROSITE" id="PS00108">
    <property type="entry name" value="PROTEIN_KINASE_ST"/>
    <property type="match status" value="1"/>
</dbReference>
<feature type="compositionally biased region" description="Polar residues" evidence="6">
    <location>
        <begin position="218"/>
        <end position="228"/>
    </location>
</feature>
<feature type="compositionally biased region" description="Low complexity" evidence="6">
    <location>
        <begin position="572"/>
        <end position="581"/>
    </location>
</feature>
<sequence length="1065" mass="116723">MEASDDFVERLRQVLQFLQDHGFNKAAEAVYESLENLERKPSLDSTDEQLQASLHSAPVAFGEDQDFADQEGPQEEYRSRSAEPVLVSSRGASEDADEGREEQRQSPWLPGDAAALTKRLSGSTRLYEDPDVDEYEGMDDIGYVRRLVPHQQEFIMRQLDLLQDSEVEGYAFPASSSEQPYIPSESARSRSSASSSASLSSPGMSSCKQNHVGPPSHDNAQQQDQQGLGSAYQVRAGSYGSSPTAAAAATGDAAWDSGPAGIVFAEPVTTPTKDSRRSTSSEPKCSLSRVESLSNSFIDELESCEGAGDRDGRLSEVCSTGGDISTSLRRSGADGSSDSAPGGRSSTDAAGAGGYDDVIDLSPPSPPPDCAADAGIDLSNIFELGLRGSSRTSSVDVLYGSVRCWSETDSEFSNDHRPRSQGAGSTSAPGLLSGLGRAKPASKLQPPQQQQEQQQQPEQQQESLLLEQQQEQGLQQEQTQLQQRDEVQQQDEQQQEVPQLEKQQEEPQQQQQEQQQENQQQLQAVAEPAEQQQPQIQSPTSSSDTAAPGLTLAAPAPAAAGGSGGGGGGFGFSFPTTPPSAVDAAVHEERAERVFSTWASNHSRSGLDAAGASDDEADTGSSKPFVVLPDSSSDATQEAADPNDTSWEFPMTPAAVPEVEGDADAASIGTGGYAGSELGAPRYVVDESGNLLYEYDAAYVDSKYETFELRVIHRRRHTGFEDSKEFPIRKNDLIAGRYQVMDFLGSAAFSQAVQALDTATGALVCLKIIKNNKDYFDQSLDEIKLLRYVNAADPEDEHHIVRLYDFFYYKHHMVRLYDFFYYKEHLFLVCELLRANLYEFQKYQRENGDEPYFTPPRIQRIATQVLQSLAFLHSLGLVHSDLKPENILIKSYSRCEVKVIDLGSSCFVTDHLSSYVQSRSYRAPEVILGLAYGQKVDLWSLGCILAELATGYVLFQNDSLATLLVRLEGILGPLPSWMISQGRYSSRYYTRSRQIYERNKNSGRYELLLPKHTSLRHRVPGADEGFLDFLSYLLTPDPSARPSAEDALQHPWLSHPYPPAEQIPD</sequence>
<dbReference type="Gene3D" id="1.10.510.10">
    <property type="entry name" value="Transferase(Phosphotransferase) domain 1"/>
    <property type="match status" value="1"/>
</dbReference>
<feature type="compositionally biased region" description="Acidic residues" evidence="6">
    <location>
        <begin position="63"/>
        <end position="74"/>
    </location>
</feature>
<feature type="region of interest" description="Disordered" evidence="6">
    <location>
        <begin position="1041"/>
        <end position="1065"/>
    </location>
</feature>
<reference evidence="8 9" key="1">
    <citation type="submission" date="2023-05" db="EMBL/GenBank/DDBJ databases">
        <title>A 100% complete, gapless, phased diploid assembly of the Scenedesmus obliquus UTEX 3031 genome.</title>
        <authorList>
            <person name="Biondi T.C."/>
            <person name="Hanschen E.R."/>
            <person name="Kwon T."/>
            <person name="Eng W."/>
            <person name="Kruse C.P.S."/>
            <person name="Koehler S.I."/>
            <person name="Kunde Y."/>
            <person name="Gleasner C.D."/>
            <person name="You Mak K.T."/>
            <person name="Polle J."/>
            <person name="Hovde B.T."/>
            <person name="Starkenburg S.R."/>
        </authorList>
    </citation>
    <scope>NUCLEOTIDE SEQUENCE [LARGE SCALE GENOMIC DNA]</scope>
    <source>
        <strain evidence="8 9">DOE0152z</strain>
    </source>
</reference>
<feature type="compositionally biased region" description="Low complexity" evidence="6">
    <location>
        <begin position="327"/>
        <end position="346"/>
    </location>
</feature>
<dbReference type="PANTHER" id="PTHR24058:SF124">
    <property type="entry name" value="PROTEIN KINASE SUPERFAMILY PROTEIN"/>
    <property type="match status" value="1"/>
</dbReference>
<feature type="compositionally biased region" description="Low complexity" evidence="6">
    <location>
        <begin position="444"/>
        <end position="482"/>
    </location>
</feature>
<protein>
    <recommendedName>
        <fullName evidence="7">Protein kinase domain-containing protein</fullName>
    </recommendedName>
</protein>
<organism evidence="8 9">
    <name type="scientific">Tetradesmus obliquus</name>
    <name type="common">Green alga</name>
    <name type="synonym">Acutodesmus obliquus</name>
    <dbReference type="NCBI Taxonomy" id="3088"/>
    <lineage>
        <taxon>Eukaryota</taxon>
        <taxon>Viridiplantae</taxon>
        <taxon>Chlorophyta</taxon>
        <taxon>core chlorophytes</taxon>
        <taxon>Chlorophyceae</taxon>
        <taxon>CS clade</taxon>
        <taxon>Sphaeropleales</taxon>
        <taxon>Scenedesmaceae</taxon>
        <taxon>Tetradesmus</taxon>
    </lineage>
</organism>
<evidence type="ECO:0000256" key="1">
    <source>
        <dbReference type="ARBA" id="ARBA00022527"/>
    </source>
</evidence>
<dbReference type="CDD" id="cd14133">
    <property type="entry name" value="PKc_DYRK_like"/>
    <property type="match status" value="1"/>
</dbReference>
<name>A0ABY8UMV2_TETOB</name>
<evidence type="ECO:0000313" key="9">
    <source>
        <dbReference type="Proteomes" id="UP001244341"/>
    </source>
</evidence>
<dbReference type="InterPro" id="IPR050494">
    <property type="entry name" value="Ser_Thr_dual-spec_kinase"/>
</dbReference>
<keyword evidence="9" id="KW-1185">Reference proteome</keyword>
<dbReference type="InterPro" id="IPR008271">
    <property type="entry name" value="Ser/Thr_kinase_AS"/>
</dbReference>
<evidence type="ECO:0000313" key="8">
    <source>
        <dbReference type="EMBL" id="WIA22324.1"/>
    </source>
</evidence>
<feature type="region of interest" description="Disordered" evidence="6">
    <location>
        <begin position="409"/>
        <end position="648"/>
    </location>
</feature>
<evidence type="ECO:0000256" key="2">
    <source>
        <dbReference type="ARBA" id="ARBA00022679"/>
    </source>
</evidence>
<feature type="region of interest" description="Disordered" evidence="6">
    <location>
        <begin position="38"/>
        <end position="112"/>
    </location>
</feature>
<keyword evidence="5" id="KW-0067">ATP-binding</keyword>
<dbReference type="SMART" id="SM00220">
    <property type="entry name" value="S_TKc"/>
    <property type="match status" value="1"/>
</dbReference>
<keyword evidence="3" id="KW-0547">Nucleotide-binding</keyword>
<feature type="compositionally biased region" description="Polar residues" evidence="6">
    <location>
        <begin position="280"/>
        <end position="297"/>
    </location>
</feature>
<dbReference type="EMBL" id="CP126221">
    <property type="protein sequence ID" value="WIA22324.1"/>
    <property type="molecule type" value="Genomic_DNA"/>
</dbReference>
<dbReference type="Gene3D" id="3.30.200.20">
    <property type="entry name" value="Phosphorylase Kinase, domain 1"/>
    <property type="match status" value="1"/>
</dbReference>
<feature type="compositionally biased region" description="Gly residues" evidence="6">
    <location>
        <begin position="561"/>
        <end position="571"/>
    </location>
</feature>
<keyword evidence="1" id="KW-0723">Serine/threonine-protein kinase</keyword>
<dbReference type="Proteomes" id="UP001244341">
    <property type="component" value="Chromosome 14b"/>
</dbReference>
<evidence type="ECO:0000256" key="6">
    <source>
        <dbReference type="SAM" id="MobiDB-lite"/>
    </source>
</evidence>
<feature type="domain" description="Protein kinase" evidence="7">
    <location>
        <begin position="738"/>
        <end position="1053"/>
    </location>
</feature>
<dbReference type="PANTHER" id="PTHR24058">
    <property type="entry name" value="DUAL SPECIFICITY PROTEIN KINASE"/>
    <property type="match status" value="1"/>
</dbReference>
<evidence type="ECO:0000256" key="4">
    <source>
        <dbReference type="ARBA" id="ARBA00022777"/>
    </source>
</evidence>
<feature type="compositionally biased region" description="Low complexity" evidence="6">
    <location>
        <begin position="490"/>
        <end position="537"/>
    </location>
</feature>
<keyword evidence="2" id="KW-0808">Transferase</keyword>
<feature type="compositionally biased region" description="Low complexity" evidence="6">
    <location>
        <begin position="184"/>
        <end position="206"/>
    </location>
</feature>
<dbReference type="InterPro" id="IPR011009">
    <property type="entry name" value="Kinase-like_dom_sf"/>
</dbReference>
<feature type="region of interest" description="Disordered" evidence="6">
    <location>
        <begin position="173"/>
        <end position="374"/>
    </location>
</feature>
<feature type="compositionally biased region" description="Low complexity" evidence="6">
    <location>
        <begin position="546"/>
        <end position="560"/>
    </location>
</feature>
<feature type="compositionally biased region" description="Low complexity" evidence="6">
    <location>
        <begin position="236"/>
        <end position="258"/>
    </location>
</feature>
<dbReference type="SUPFAM" id="SSF56112">
    <property type="entry name" value="Protein kinase-like (PK-like)"/>
    <property type="match status" value="1"/>
</dbReference>
<evidence type="ECO:0000256" key="5">
    <source>
        <dbReference type="ARBA" id="ARBA00022840"/>
    </source>
</evidence>
<dbReference type="InterPro" id="IPR000719">
    <property type="entry name" value="Prot_kinase_dom"/>
</dbReference>